<accession>A0A5Y3XGJ9</accession>
<sequence>MNNELQQTPDNKWNDGDNRRVYDGIPPALPVPSTAQLGIWLAEQIPPHIPVYGSGQYTTILGFIDAIVFEESRCAVIQKAGMLHCQYTEINGTLQPSVVPLANWSLTVIDFSSKSNPVGDAKLWRDVDSETPCDMKRPPLFFFSLLKIDANGFIWYQHYHHSVIDGHSAALTARGLASLYSKRMRNVEEGTPFYRLPHLAGNSISYLNSLSFERDKEYLISRFSDSPAVFFSCNA</sequence>
<dbReference type="AlphaFoldDB" id="A0A5Y3XGJ9"/>
<dbReference type="InterPro" id="IPR001242">
    <property type="entry name" value="Condensation_dom"/>
</dbReference>
<dbReference type="Pfam" id="PF00668">
    <property type="entry name" value="Condensation"/>
    <property type="match status" value="1"/>
</dbReference>
<gene>
    <name evidence="2" type="ORF">DNU24_23060</name>
</gene>
<dbReference type="EMBL" id="AAIYKG010000038">
    <property type="protein sequence ID" value="ECJ4508464.1"/>
    <property type="molecule type" value="Genomic_DNA"/>
</dbReference>
<dbReference type="SUPFAM" id="SSF52777">
    <property type="entry name" value="CoA-dependent acyltransferases"/>
    <property type="match status" value="1"/>
</dbReference>
<evidence type="ECO:0000259" key="1">
    <source>
        <dbReference type="Pfam" id="PF00668"/>
    </source>
</evidence>
<feature type="domain" description="Condensation" evidence="1">
    <location>
        <begin position="33"/>
        <end position="185"/>
    </location>
</feature>
<dbReference type="Proteomes" id="UP000839747">
    <property type="component" value="Unassembled WGS sequence"/>
</dbReference>
<evidence type="ECO:0000313" key="2">
    <source>
        <dbReference type="EMBL" id="ECJ4508464.1"/>
    </source>
</evidence>
<reference evidence="2" key="1">
    <citation type="submission" date="2018-06" db="EMBL/GenBank/DDBJ databases">
        <authorList>
            <person name="Ashton P.M."/>
            <person name="Dallman T."/>
            <person name="Nair S."/>
            <person name="De Pinna E."/>
            <person name="Peters T."/>
            <person name="Grant K."/>
        </authorList>
    </citation>
    <scope>NUCLEOTIDE SEQUENCE [LARGE SCALE GENOMIC DNA]</scope>
    <source>
        <strain evidence="2">318584</strain>
    </source>
</reference>
<comment type="caution">
    <text evidence="2">The sequence shown here is derived from an EMBL/GenBank/DDBJ whole genome shotgun (WGS) entry which is preliminary data.</text>
</comment>
<protein>
    <recommendedName>
        <fullName evidence="1">Condensation domain-containing protein</fullName>
    </recommendedName>
</protein>
<dbReference type="InterPro" id="IPR023213">
    <property type="entry name" value="CAT-like_dom_sf"/>
</dbReference>
<dbReference type="GO" id="GO:0003824">
    <property type="term" value="F:catalytic activity"/>
    <property type="evidence" value="ECO:0007669"/>
    <property type="project" value="InterPro"/>
</dbReference>
<dbReference type="Gene3D" id="3.30.559.10">
    <property type="entry name" value="Chloramphenicol acetyltransferase-like domain"/>
    <property type="match status" value="1"/>
</dbReference>
<organism evidence="2">
    <name type="scientific">Salmonella enterica subsp. salamae</name>
    <dbReference type="NCBI Taxonomy" id="59202"/>
    <lineage>
        <taxon>Bacteria</taxon>
        <taxon>Pseudomonadati</taxon>
        <taxon>Pseudomonadota</taxon>
        <taxon>Gammaproteobacteria</taxon>
        <taxon>Enterobacterales</taxon>
        <taxon>Enterobacteriaceae</taxon>
        <taxon>Salmonella</taxon>
    </lineage>
</organism>
<name>A0A5Y3XGJ9_SALER</name>
<proteinExistence type="predicted"/>